<accession>A0A1I4N4I4</accession>
<keyword evidence="2" id="KW-1185">Reference proteome</keyword>
<dbReference type="Proteomes" id="UP000199048">
    <property type="component" value="Unassembled WGS sequence"/>
</dbReference>
<dbReference type="AlphaFoldDB" id="A0A1I4N4I4"/>
<reference evidence="2" key="1">
    <citation type="submission" date="2016-10" db="EMBL/GenBank/DDBJ databases">
        <authorList>
            <person name="Varghese N."/>
            <person name="Submissions S."/>
        </authorList>
    </citation>
    <scope>NUCLEOTIDE SEQUENCE [LARGE SCALE GENOMIC DNA]</scope>
    <source>
        <strain evidence="2">BL36</strain>
    </source>
</reference>
<evidence type="ECO:0000313" key="1">
    <source>
        <dbReference type="EMBL" id="SFM10227.1"/>
    </source>
</evidence>
<dbReference type="STRING" id="582667.SAMN05192568_101967"/>
<protein>
    <submittedName>
        <fullName evidence="1">Uncharacterized protein</fullName>
    </submittedName>
</protein>
<evidence type="ECO:0000313" key="2">
    <source>
        <dbReference type="Proteomes" id="UP000199048"/>
    </source>
</evidence>
<dbReference type="RefSeq" id="WP_244537201.1">
    <property type="nucleotide sequence ID" value="NZ_FOTK01000019.1"/>
</dbReference>
<sequence length="92" mass="10339">MTAQVAVRPQADAAPMTARDIIHDLARQHAIRYERGGLDDWAETVSRVAGDDIQLDETEWLLVALGRAEVMPEIENTKLHARYLAERDGPEM</sequence>
<dbReference type="EMBL" id="FOTK01000019">
    <property type="protein sequence ID" value="SFM10227.1"/>
    <property type="molecule type" value="Genomic_DNA"/>
</dbReference>
<gene>
    <name evidence="1" type="ORF">SAMN05192568_101967</name>
</gene>
<organism evidence="1 2">
    <name type="scientific">Methylobacterium pseudosasicola</name>
    <dbReference type="NCBI Taxonomy" id="582667"/>
    <lineage>
        <taxon>Bacteria</taxon>
        <taxon>Pseudomonadati</taxon>
        <taxon>Pseudomonadota</taxon>
        <taxon>Alphaproteobacteria</taxon>
        <taxon>Hyphomicrobiales</taxon>
        <taxon>Methylobacteriaceae</taxon>
        <taxon>Methylobacterium</taxon>
    </lineage>
</organism>
<proteinExistence type="predicted"/>
<name>A0A1I4N4I4_9HYPH</name>